<keyword evidence="3" id="KW-1185">Reference proteome</keyword>
<dbReference type="PANTHER" id="PTHR42779:SF1">
    <property type="entry name" value="PROTEIN YNJB"/>
    <property type="match status" value="1"/>
</dbReference>
<gene>
    <name evidence="2" type="ORF">DFH01_07990</name>
</gene>
<feature type="chain" id="PRO_5016351262" evidence="1">
    <location>
        <begin position="20"/>
        <end position="387"/>
    </location>
</feature>
<evidence type="ECO:0000313" key="3">
    <source>
        <dbReference type="Proteomes" id="UP000245765"/>
    </source>
</evidence>
<dbReference type="InterPro" id="IPR006311">
    <property type="entry name" value="TAT_signal"/>
</dbReference>
<evidence type="ECO:0000256" key="1">
    <source>
        <dbReference type="SAM" id="SignalP"/>
    </source>
</evidence>
<organism evidence="2 3">
    <name type="scientific">Falsiroseomonas bella</name>
    <dbReference type="NCBI Taxonomy" id="2184016"/>
    <lineage>
        <taxon>Bacteria</taxon>
        <taxon>Pseudomonadati</taxon>
        <taxon>Pseudomonadota</taxon>
        <taxon>Alphaproteobacteria</taxon>
        <taxon>Acetobacterales</taxon>
        <taxon>Roseomonadaceae</taxon>
        <taxon>Falsiroseomonas</taxon>
    </lineage>
</organism>
<dbReference type="OrthoDB" id="3239593at2"/>
<sequence>MNRRSLLLASAAIAAALPAADLRPAAAQQRVTLNVLTAGDQNMVDYITDYLGPMFTRQNPGVTVRAVGTGPGDAGSQRIWERLEAQRRANAQSVDVDVAVVHQAMAGRMVSEGLLSRYRDQANTGGLATSAVTRNALGQNVDGYVMPMFNSQVAIAYNPARVPNPPTSFQALEEWVKQNPRRFGHNGIRGGMSGVAFVFGWAYAFGPDQKRLIEGPYDAEAVAALTPALQRLREFNRNVTITPGNAGTLDALNRGEIDMGPVWMDMFYTWQSEGRLSPDMRLVLPASGMPGQPMYYVIPDKAAHADLARKFIELATSPPVQAEGIVRRFNWLPGIDAQHVRQHLDQQTWNRLFRDVGPDQLAAGARPMPQAQFFRAIQEAYERVVMN</sequence>
<evidence type="ECO:0000313" key="2">
    <source>
        <dbReference type="EMBL" id="PWS39166.1"/>
    </source>
</evidence>
<dbReference type="PROSITE" id="PS51318">
    <property type="entry name" value="TAT"/>
    <property type="match status" value="1"/>
</dbReference>
<feature type="signal peptide" evidence="1">
    <location>
        <begin position="1"/>
        <end position="19"/>
    </location>
</feature>
<comment type="caution">
    <text evidence="2">The sequence shown here is derived from an EMBL/GenBank/DDBJ whole genome shotgun (WGS) entry which is preliminary data.</text>
</comment>
<dbReference type="Gene3D" id="3.40.190.10">
    <property type="entry name" value="Periplasmic binding protein-like II"/>
    <property type="match status" value="2"/>
</dbReference>
<dbReference type="AlphaFoldDB" id="A0A317FNF5"/>
<dbReference type="Pfam" id="PF13416">
    <property type="entry name" value="SBP_bac_8"/>
    <property type="match status" value="1"/>
</dbReference>
<reference evidence="3" key="1">
    <citation type="submission" date="2018-05" db="EMBL/GenBank/DDBJ databases">
        <authorList>
            <person name="Du Z."/>
            <person name="Wang X."/>
        </authorList>
    </citation>
    <scope>NUCLEOTIDE SEQUENCE [LARGE SCALE GENOMIC DNA]</scope>
    <source>
        <strain evidence="3">CQN31</strain>
    </source>
</reference>
<protein>
    <submittedName>
        <fullName evidence="2">ABC transporter substrate-binding protein</fullName>
    </submittedName>
</protein>
<dbReference type="RefSeq" id="WP_109869787.1">
    <property type="nucleotide sequence ID" value="NZ_QGNA01000001.1"/>
</dbReference>
<dbReference type="SUPFAM" id="SSF53850">
    <property type="entry name" value="Periplasmic binding protein-like II"/>
    <property type="match status" value="1"/>
</dbReference>
<proteinExistence type="predicted"/>
<dbReference type="InterPro" id="IPR006059">
    <property type="entry name" value="SBP"/>
</dbReference>
<dbReference type="Proteomes" id="UP000245765">
    <property type="component" value="Unassembled WGS sequence"/>
</dbReference>
<dbReference type="EMBL" id="QGNA01000001">
    <property type="protein sequence ID" value="PWS39166.1"/>
    <property type="molecule type" value="Genomic_DNA"/>
</dbReference>
<name>A0A317FNF5_9PROT</name>
<keyword evidence="1" id="KW-0732">Signal</keyword>
<dbReference type="PANTHER" id="PTHR42779">
    <property type="entry name" value="PROTEIN YNJB"/>
    <property type="match status" value="1"/>
</dbReference>
<accession>A0A317FNF5</accession>